<reference evidence="2 3" key="1">
    <citation type="submission" date="2020-07" db="EMBL/GenBank/DDBJ databases">
        <title>Novel species isolated from subtropical streams in China.</title>
        <authorList>
            <person name="Lu H."/>
        </authorList>
    </citation>
    <scope>NUCLEOTIDE SEQUENCE [LARGE SCALE GENOMIC DNA]</scope>
    <source>
        <strain evidence="2 3">FT3S</strain>
    </source>
</reference>
<evidence type="ECO:0000313" key="2">
    <source>
        <dbReference type="EMBL" id="MBA5605199.1"/>
    </source>
</evidence>
<name>A0A7W2EFU8_9BURK</name>
<sequence>MSSTGSILSRLATAAALVMVKLALSPGVSFARAVTACTGMAVGRLRGAARFVVGSTNVVLAVAASTFATLVAMVRSVQTLGVAALFVIPEKFRHSTTKIFSFLCKTNSIFLPRGLTPNFSDDSSVHDLMLGRLCAGPAERGGPQQQMHPQRRHDP</sequence>
<gene>
    <name evidence="2" type="ORF">H3H36_07480</name>
</gene>
<keyword evidence="1" id="KW-0472">Membrane</keyword>
<feature type="transmembrane region" description="Helical" evidence="1">
    <location>
        <begin position="57"/>
        <end position="88"/>
    </location>
</feature>
<evidence type="ECO:0000256" key="1">
    <source>
        <dbReference type="SAM" id="Phobius"/>
    </source>
</evidence>
<dbReference type="EMBL" id="JACEZS010000004">
    <property type="protein sequence ID" value="MBA5605199.1"/>
    <property type="molecule type" value="Genomic_DNA"/>
</dbReference>
<dbReference type="AlphaFoldDB" id="A0A7W2EFU8"/>
<protein>
    <submittedName>
        <fullName evidence="2">Uncharacterized protein</fullName>
    </submittedName>
</protein>
<organism evidence="2 3">
    <name type="scientific">Rugamonas fusca</name>
    <dbReference type="NCBI Taxonomy" id="2758568"/>
    <lineage>
        <taxon>Bacteria</taxon>
        <taxon>Pseudomonadati</taxon>
        <taxon>Pseudomonadota</taxon>
        <taxon>Betaproteobacteria</taxon>
        <taxon>Burkholderiales</taxon>
        <taxon>Oxalobacteraceae</taxon>
        <taxon>Telluria group</taxon>
        <taxon>Rugamonas</taxon>
    </lineage>
</organism>
<keyword evidence="1" id="KW-1133">Transmembrane helix</keyword>
<keyword evidence="3" id="KW-1185">Reference proteome</keyword>
<dbReference type="RefSeq" id="WP_182215828.1">
    <property type="nucleotide sequence ID" value="NZ_JACEZS010000004.1"/>
</dbReference>
<accession>A0A7W2EFU8</accession>
<proteinExistence type="predicted"/>
<keyword evidence="1" id="KW-0812">Transmembrane</keyword>
<dbReference type="Proteomes" id="UP000566711">
    <property type="component" value="Unassembled WGS sequence"/>
</dbReference>
<comment type="caution">
    <text evidence="2">The sequence shown here is derived from an EMBL/GenBank/DDBJ whole genome shotgun (WGS) entry which is preliminary data.</text>
</comment>
<evidence type="ECO:0000313" key="3">
    <source>
        <dbReference type="Proteomes" id="UP000566711"/>
    </source>
</evidence>